<dbReference type="PANTHER" id="PTHR43394:SF1">
    <property type="entry name" value="ATP-BINDING CASSETTE SUB-FAMILY B MEMBER 10, MITOCHONDRIAL"/>
    <property type="match status" value="1"/>
</dbReference>
<dbReference type="GO" id="GO:0016887">
    <property type="term" value="F:ATP hydrolysis activity"/>
    <property type="evidence" value="ECO:0007669"/>
    <property type="project" value="InterPro"/>
</dbReference>
<dbReference type="PROSITE" id="PS50929">
    <property type="entry name" value="ABC_TM1F"/>
    <property type="match status" value="1"/>
</dbReference>
<gene>
    <name evidence="12" type="ORF">X929_00455</name>
</gene>
<dbReference type="InterPro" id="IPR011527">
    <property type="entry name" value="ABC1_TM_dom"/>
</dbReference>
<feature type="transmembrane region" description="Helical" evidence="9">
    <location>
        <begin position="154"/>
        <end position="175"/>
    </location>
</feature>
<dbReference type="InterPro" id="IPR036640">
    <property type="entry name" value="ABC1_TM_sf"/>
</dbReference>
<keyword evidence="6 12" id="KW-0067">ATP-binding</keyword>
<evidence type="ECO:0000256" key="1">
    <source>
        <dbReference type="ARBA" id="ARBA00004651"/>
    </source>
</evidence>
<keyword evidence="2" id="KW-0813">Transport</keyword>
<evidence type="ECO:0000313" key="13">
    <source>
        <dbReference type="Proteomes" id="UP000236434"/>
    </source>
</evidence>
<dbReference type="SMART" id="SM00382">
    <property type="entry name" value="AAA"/>
    <property type="match status" value="1"/>
</dbReference>
<dbReference type="CDD" id="cd18548">
    <property type="entry name" value="ABC_6TM_Tm287_like"/>
    <property type="match status" value="1"/>
</dbReference>
<keyword evidence="5" id="KW-0547">Nucleotide-binding</keyword>
<dbReference type="InterPro" id="IPR003439">
    <property type="entry name" value="ABC_transporter-like_ATP-bd"/>
</dbReference>
<evidence type="ECO:0000256" key="6">
    <source>
        <dbReference type="ARBA" id="ARBA00022840"/>
    </source>
</evidence>
<dbReference type="FunFam" id="3.40.50.300:FF:000854">
    <property type="entry name" value="Multidrug ABC transporter ATP-binding protein"/>
    <property type="match status" value="1"/>
</dbReference>
<feature type="transmembrane region" description="Helical" evidence="9">
    <location>
        <begin position="60"/>
        <end position="81"/>
    </location>
</feature>
<dbReference type="RefSeq" id="WP_103066107.1">
    <property type="nucleotide sequence ID" value="NZ_AZRL01000002.1"/>
</dbReference>
<dbReference type="SUPFAM" id="SSF90123">
    <property type="entry name" value="ABC transporter transmembrane region"/>
    <property type="match status" value="1"/>
</dbReference>
<evidence type="ECO:0000256" key="3">
    <source>
        <dbReference type="ARBA" id="ARBA00022475"/>
    </source>
</evidence>
<dbReference type="AlphaFoldDB" id="A0A2K1P6Y1"/>
<comment type="caution">
    <text evidence="12">The sequence shown here is derived from an EMBL/GenBank/DDBJ whole genome shotgun (WGS) entry which is preliminary data.</text>
</comment>
<name>A0A2K1P6Y1_9BACT</name>
<sequence length="577" mass="64437">MRTILSKYLKQYYKEVIFALVLLTVQAVSNLYLPNLNANIINNGVAKGDLPYIMQEGGKMLLFSLLLFGAAVGATFFASRISAKFAHDLRKDLYYKVLNFSQTDIDKFGTASLITRNTNDVYQIQMLVLIMLNVIILAPIMAIGGAIMAIRQDVVLSTSLIVIIPLMGIVVFFLMRKAIPLFKSMQIKLDNVNRVLREKLMGIRVIRAFVKEKSEEKRFDKVNNDLTQTAIKVNRLLALGMPLLMLIMNLTTVSILWFGSMRIDSGAMPIGNLIAFLTYIMEILIAIMMAMMMFVMWPRAEASADRIKEVLETEPTITEPNNPIILKSKKGNVSFKNVTFRYEGAERPVLRNISFEAKPGQTTAIVGSTGSGKSTLINLIPRFYEVTDGKIEIDGVDIREISMEDLRASLGFVPQKAYLFSGTIASNLAYGKKDATEEEMWHALEIAQAKDFVEELPDKLQAPVDQGGTNFSGGQRQRLSIARAIIKEPKVYIFDDSFSALDNRTDANLREALKKETKNATVIIVAQRVTTILDADLIIVLNDDGTIAGQGKHSELMQSCEVYREIVKSQLPEEETA</sequence>
<dbReference type="PROSITE" id="PS00211">
    <property type="entry name" value="ABC_TRANSPORTER_1"/>
    <property type="match status" value="1"/>
</dbReference>
<feature type="transmembrane region" description="Helical" evidence="9">
    <location>
        <begin position="126"/>
        <end position="148"/>
    </location>
</feature>
<dbReference type="FunFam" id="1.20.1560.10:FF:000040">
    <property type="entry name" value="Multidrug ABC transporter ATP-binding protein"/>
    <property type="match status" value="1"/>
</dbReference>
<dbReference type="GO" id="GO:0005886">
    <property type="term" value="C:plasma membrane"/>
    <property type="evidence" value="ECO:0007669"/>
    <property type="project" value="UniProtKB-SubCell"/>
</dbReference>
<dbReference type="Proteomes" id="UP000236434">
    <property type="component" value="Unassembled WGS sequence"/>
</dbReference>
<keyword evidence="4 9" id="KW-0812">Transmembrane</keyword>
<feature type="domain" description="ABC transporter" evidence="10">
    <location>
        <begin position="333"/>
        <end position="569"/>
    </location>
</feature>
<dbReference type="Gene3D" id="1.20.1560.10">
    <property type="entry name" value="ABC transporter type 1, transmembrane domain"/>
    <property type="match status" value="1"/>
</dbReference>
<dbReference type="OrthoDB" id="40044at2"/>
<keyword evidence="7 9" id="KW-1133">Transmembrane helix</keyword>
<dbReference type="InterPro" id="IPR003593">
    <property type="entry name" value="AAA+_ATPase"/>
</dbReference>
<dbReference type="PROSITE" id="PS50893">
    <property type="entry name" value="ABC_TRANSPORTER_2"/>
    <property type="match status" value="1"/>
</dbReference>
<dbReference type="EMBL" id="AZRL01000002">
    <property type="protein sequence ID" value="PNR98550.1"/>
    <property type="molecule type" value="Genomic_DNA"/>
</dbReference>
<evidence type="ECO:0000256" key="7">
    <source>
        <dbReference type="ARBA" id="ARBA00022989"/>
    </source>
</evidence>
<keyword evidence="8 9" id="KW-0472">Membrane</keyword>
<dbReference type="Pfam" id="PF00664">
    <property type="entry name" value="ABC_membrane"/>
    <property type="match status" value="1"/>
</dbReference>
<evidence type="ECO:0000256" key="4">
    <source>
        <dbReference type="ARBA" id="ARBA00022692"/>
    </source>
</evidence>
<dbReference type="InterPro" id="IPR017871">
    <property type="entry name" value="ABC_transporter-like_CS"/>
</dbReference>
<dbReference type="InterPro" id="IPR039421">
    <property type="entry name" value="Type_1_exporter"/>
</dbReference>
<evidence type="ECO:0000256" key="8">
    <source>
        <dbReference type="ARBA" id="ARBA00023136"/>
    </source>
</evidence>
<dbReference type="GO" id="GO:0015421">
    <property type="term" value="F:ABC-type oligopeptide transporter activity"/>
    <property type="evidence" value="ECO:0007669"/>
    <property type="project" value="TreeGrafter"/>
</dbReference>
<feature type="transmembrane region" description="Helical" evidence="9">
    <location>
        <begin position="270"/>
        <end position="297"/>
    </location>
</feature>
<accession>A0A2K1P6Y1</accession>
<feature type="transmembrane region" description="Helical" evidence="9">
    <location>
        <begin position="12"/>
        <end position="33"/>
    </location>
</feature>
<evidence type="ECO:0000259" key="10">
    <source>
        <dbReference type="PROSITE" id="PS50893"/>
    </source>
</evidence>
<protein>
    <submittedName>
        <fullName evidence="12">Multidrug ABC transporter ATP-binding protein</fullName>
    </submittedName>
</protein>
<evidence type="ECO:0000256" key="2">
    <source>
        <dbReference type="ARBA" id="ARBA00022448"/>
    </source>
</evidence>
<comment type="subcellular location">
    <subcellularLocation>
        <location evidence="1">Cell membrane</location>
        <topology evidence="1">Multi-pass membrane protein</topology>
    </subcellularLocation>
</comment>
<evidence type="ECO:0000256" key="5">
    <source>
        <dbReference type="ARBA" id="ARBA00022741"/>
    </source>
</evidence>
<feature type="domain" description="ABC transmembrane type-1" evidence="11">
    <location>
        <begin position="17"/>
        <end position="299"/>
    </location>
</feature>
<reference evidence="12 13" key="1">
    <citation type="submission" date="2013-12" db="EMBL/GenBank/DDBJ databases">
        <title>Comparative genomics of Petrotoga isolates.</title>
        <authorList>
            <person name="Nesbo C.L."/>
            <person name="Charchuk R."/>
            <person name="Chow K."/>
        </authorList>
    </citation>
    <scope>NUCLEOTIDE SEQUENCE [LARGE SCALE GENOMIC DNA]</scope>
    <source>
        <strain evidence="12 13">DSM 13574</strain>
    </source>
</reference>
<dbReference type="SUPFAM" id="SSF52540">
    <property type="entry name" value="P-loop containing nucleoside triphosphate hydrolases"/>
    <property type="match status" value="1"/>
</dbReference>
<evidence type="ECO:0000313" key="12">
    <source>
        <dbReference type="EMBL" id="PNR98550.1"/>
    </source>
</evidence>
<feature type="transmembrane region" description="Helical" evidence="9">
    <location>
        <begin position="236"/>
        <end position="258"/>
    </location>
</feature>
<evidence type="ECO:0000256" key="9">
    <source>
        <dbReference type="SAM" id="Phobius"/>
    </source>
</evidence>
<dbReference type="Gene3D" id="3.40.50.300">
    <property type="entry name" value="P-loop containing nucleotide triphosphate hydrolases"/>
    <property type="match status" value="1"/>
</dbReference>
<keyword evidence="3" id="KW-1003">Cell membrane</keyword>
<dbReference type="GO" id="GO:0005524">
    <property type="term" value="F:ATP binding"/>
    <property type="evidence" value="ECO:0007669"/>
    <property type="project" value="UniProtKB-KW"/>
</dbReference>
<dbReference type="PANTHER" id="PTHR43394">
    <property type="entry name" value="ATP-DEPENDENT PERMEASE MDL1, MITOCHONDRIAL"/>
    <property type="match status" value="1"/>
</dbReference>
<dbReference type="Pfam" id="PF00005">
    <property type="entry name" value="ABC_tran"/>
    <property type="match status" value="1"/>
</dbReference>
<dbReference type="InterPro" id="IPR027417">
    <property type="entry name" value="P-loop_NTPase"/>
</dbReference>
<evidence type="ECO:0000259" key="11">
    <source>
        <dbReference type="PROSITE" id="PS50929"/>
    </source>
</evidence>
<proteinExistence type="predicted"/>
<organism evidence="12 13">
    <name type="scientific">Petrotoga olearia DSM 13574</name>
    <dbReference type="NCBI Taxonomy" id="1122955"/>
    <lineage>
        <taxon>Bacteria</taxon>
        <taxon>Thermotogati</taxon>
        <taxon>Thermotogota</taxon>
        <taxon>Thermotogae</taxon>
        <taxon>Petrotogales</taxon>
        <taxon>Petrotogaceae</taxon>
        <taxon>Petrotoga</taxon>
    </lineage>
</organism>